<dbReference type="EMBL" id="LAZR01029211">
    <property type="protein sequence ID" value="KKL60267.1"/>
    <property type="molecule type" value="Genomic_DNA"/>
</dbReference>
<feature type="compositionally biased region" description="Polar residues" evidence="1">
    <location>
        <begin position="29"/>
        <end position="48"/>
    </location>
</feature>
<protein>
    <submittedName>
        <fullName evidence="2">Uncharacterized protein</fullName>
    </submittedName>
</protein>
<reference evidence="2" key="1">
    <citation type="journal article" date="2015" name="Nature">
        <title>Complex archaea that bridge the gap between prokaryotes and eukaryotes.</title>
        <authorList>
            <person name="Spang A."/>
            <person name="Saw J.H."/>
            <person name="Jorgensen S.L."/>
            <person name="Zaremba-Niedzwiedzka K."/>
            <person name="Martijn J."/>
            <person name="Lind A.E."/>
            <person name="van Eijk R."/>
            <person name="Schleper C."/>
            <person name="Guy L."/>
            <person name="Ettema T.J."/>
        </authorList>
    </citation>
    <scope>NUCLEOTIDE SEQUENCE</scope>
</reference>
<gene>
    <name evidence="2" type="ORF">LCGC14_2207000</name>
</gene>
<comment type="caution">
    <text evidence="2">The sequence shown here is derived from an EMBL/GenBank/DDBJ whole genome shotgun (WGS) entry which is preliminary data.</text>
</comment>
<sequence>EDIVTILNEYFASNDQHVKLHALSKEEMMNNNDPESDQDNNGNQSDKE</sequence>
<proteinExistence type="predicted"/>
<dbReference type="AlphaFoldDB" id="A0A0F9GAV6"/>
<feature type="non-terminal residue" evidence="2">
    <location>
        <position position="1"/>
    </location>
</feature>
<organism evidence="2">
    <name type="scientific">marine sediment metagenome</name>
    <dbReference type="NCBI Taxonomy" id="412755"/>
    <lineage>
        <taxon>unclassified sequences</taxon>
        <taxon>metagenomes</taxon>
        <taxon>ecological metagenomes</taxon>
    </lineage>
</organism>
<evidence type="ECO:0000313" key="2">
    <source>
        <dbReference type="EMBL" id="KKL60267.1"/>
    </source>
</evidence>
<feature type="region of interest" description="Disordered" evidence="1">
    <location>
        <begin position="25"/>
        <end position="48"/>
    </location>
</feature>
<accession>A0A0F9GAV6</accession>
<evidence type="ECO:0000256" key="1">
    <source>
        <dbReference type="SAM" id="MobiDB-lite"/>
    </source>
</evidence>
<name>A0A0F9GAV6_9ZZZZ</name>